<dbReference type="EC" id="1.-.-.-" evidence="5"/>
<keyword evidence="6" id="KW-1185">Reference proteome</keyword>
<keyword evidence="4" id="KW-1133">Transmembrane helix</keyword>
<dbReference type="EMBL" id="MTBP01000005">
    <property type="protein sequence ID" value="POM22523.1"/>
    <property type="molecule type" value="Genomic_DNA"/>
</dbReference>
<dbReference type="InterPro" id="IPR002347">
    <property type="entry name" value="SDR_fam"/>
</dbReference>
<dbReference type="PRINTS" id="PR00081">
    <property type="entry name" value="GDHRDH"/>
</dbReference>
<dbReference type="PROSITE" id="PS00061">
    <property type="entry name" value="ADH_SHORT"/>
    <property type="match status" value="1"/>
</dbReference>
<proteinExistence type="inferred from homology"/>
<dbReference type="AlphaFoldDB" id="A0A2P4UBU8"/>
<evidence type="ECO:0000256" key="3">
    <source>
        <dbReference type="RuleBase" id="RU000363"/>
    </source>
</evidence>
<dbReference type="SUPFAM" id="SSF51735">
    <property type="entry name" value="NAD(P)-binding Rossmann-fold domains"/>
    <property type="match status" value="1"/>
</dbReference>
<dbReference type="PANTHER" id="PTHR43669">
    <property type="entry name" value="5-KETO-D-GLUCONATE 5-REDUCTASE"/>
    <property type="match status" value="1"/>
</dbReference>
<dbReference type="FunFam" id="3.40.50.720:FF:000084">
    <property type="entry name" value="Short-chain dehydrogenase reductase"/>
    <property type="match status" value="1"/>
</dbReference>
<protein>
    <submittedName>
        <fullName evidence="5">Putative oxidoreductase</fullName>
        <ecNumber evidence="5">1.-.-.-</ecNumber>
    </submittedName>
</protein>
<evidence type="ECO:0000256" key="2">
    <source>
        <dbReference type="ARBA" id="ARBA00023002"/>
    </source>
</evidence>
<keyword evidence="2 5" id="KW-0560">Oxidoreductase</keyword>
<accession>A0A2P4UBU8</accession>
<reference evidence="5 6" key="1">
    <citation type="journal article" date="2017" name="Chemistry">
        <title>Isolation, Biosynthesis and Chemical Modifications of Rubterolones A-F: Rare Tropolone Alkaloids from Actinomadura sp. 5-2.</title>
        <authorList>
            <person name="Guo H."/>
            <person name="Benndorf R."/>
            <person name="Leichnitz D."/>
            <person name="Klassen J.L."/>
            <person name="Vollmers J."/>
            <person name="Gorls H."/>
            <person name="Steinacker M."/>
            <person name="Weigel C."/>
            <person name="Dahse H.M."/>
            <person name="Kaster A.K."/>
            <person name="de Beer Z.W."/>
            <person name="Poulsen M."/>
            <person name="Beemelmanns C."/>
        </authorList>
    </citation>
    <scope>NUCLEOTIDE SEQUENCE [LARGE SCALE GENOMIC DNA]</scope>
    <source>
        <strain evidence="5 6">5-2</strain>
    </source>
</reference>
<dbReference type="InterPro" id="IPR036291">
    <property type="entry name" value="NAD(P)-bd_dom_sf"/>
</dbReference>
<evidence type="ECO:0000313" key="5">
    <source>
        <dbReference type="EMBL" id="POM22523.1"/>
    </source>
</evidence>
<evidence type="ECO:0000256" key="1">
    <source>
        <dbReference type="ARBA" id="ARBA00006484"/>
    </source>
</evidence>
<comment type="caution">
    <text evidence="5">The sequence shown here is derived from an EMBL/GenBank/DDBJ whole genome shotgun (WGS) entry which is preliminary data.</text>
</comment>
<organism evidence="5 6">
    <name type="scientific">Actinomadura rubteroloni</name>
    <dbReference type="NCBI Taxonomy" id="1926885"/>
    <lineage>
        <taxon>Bacteria</taxon>
        <taxon>Bacillati</taxon>
        <taxon>Actinomycetota</taxon>
        <taxon>Actinomycetes</taxon>
        <taxon>Streptosporangiales</taxon>
        <taxon>Thermomonosporaceae</taxon>
        <taxon>Actinomadura</taxon>
    </lineage>
</organism>
<sequence length="258" mass="25822">MDGAGRDAGRVALVTGAGSGIGAGVAAALLARGWRVALAGRRAEPLAATARAAGGGAADRALTVAADVTSPESVDALFAAVAGRFGRLDLLFNNAGVFGAPAPVEEFPVAEWDAVIATNLTGAFLCARAAFALMRGQDPRGGRIINNGSLSAHTPRPRSVAYTASKHAVTGLTKALSLEGRAHGIACGQIDIGNAATEMTGPFGAGTLQADGSVRAEPVMDVANAVAGVLYMAELPPEANVQFMSVLATGMPSFVGRG</sequence>
<keyword evidence="4" id="KW-0472">Membrane</keyword>
<dbReference type="PANTHER" id="PTHR43669:SF12">
    <property type="entry name" value="BLR5618 PROTEIN"/>
    <property type="match status" value="1"/>
</dbReference>
<dbReference type="InterPro" id="IPR020904">
    <property type="entry name" value="Sc_DH/Rdtase_CS"/>
</dbReference>
<evidence type="ECO:0000256" key="4">
    <source>
        <dbReference type="SAM" id="Phobius"/>
    </source>
</evidence>
<dbReference type="GO" id="GO:0016491">
    <property type="term" value="F:oxidoreductase activity"/>
    <property type="evidence" value="ECO:0007669"/>
    <property type="project" value="UniProtKB-KW"/>
</dbReference>
<dbReference type="CDD" id="cd05233">
    <property type="entry name" value="SDR_c"/>
    <property type="match status" value="1"/>
</dbReference>
<dbReference type="Pfam" id="PF00106">
    <property type="entry name" value="adh_short"/>
    <property type="match status" value="1"/>
</dbReference>
<feature type="transmembrane region" description="Helical" evidence="4">
    <location>
        <begin position="12"/>
        <end position="31"/>
    </location>
</feature>
<gene>
    <name evidence="5" type="ORF">BTM25_54730</name>
</gene>
<keyword evidence="4" id="KW-0812">Transmembrane</keyword>
<dbReference type="PRINTS" id="PR00080">
    <property type="entry name" value="SDRFAMILY"/>
</dbReference>
<name>A0A2P4UBU8_9ACTN</name>
<comment type="similarity">
    <text evidence="1 3">Belongs to the short-chain dehydrogenases/reductases (SDR) family.</text>
</comment>
<evidence type="ECO:0000313" key="6">
    <source>
        <dbReference type="Proteomes" id="UP000242367"/>
    </source>
</evidence>
<dbReference type="Gene3D" id="3.40.50.720">
    <property type="entry name" value="NAD(P)-binding Rossmann-like Domain"/>
    <property type="match status" value="1"/>
</dbReference>
<dbReference type="Proteomes" id="UP000242367">
    <property type="component" value="Unassembled WGS sequence"/>
</dbReference>